<reference evidence="6" key="2">
    <citation type="submission" date="2021-08" db="EMBL/GenBank/DDBJ databases">
        <authorList>
            <person name="Tani A."/>
            <person name="Ola A."/>
            <person name="Ogura Y."/>
            <person name="Katsura K."/>
            <person name="Hayashi T."/>
        </authorList>
    </citation>
    <scope>NUCLEOTIDE SEQUENCE</scope>
    <source>
        <strain evidence="6">NBRC 15686</strain>
    </source>
</reference>
<evidence type="ECO:0000256" key="2">
    <source>
        <dbReference type="ARBA" id="ARBA00022679"/>
    </source>
</evidence>
<organism evidence="6 7">
    <name type="scientific">Methylorubrum aminovorans</name>
    <dbReference type="NCBI Taxonomy" id="269069"/>
    <lineage>
        <taxon>Bacteria</taxon>
        <taxon>Pseudomonadati</taxon>
        <taxon>Pseudomonadota</taxon>
        <taxon>Alphaproteobacteria</taxon>
        <taxon>Hyphomicrobiales</taxon>
        <taxon>Methylobacteriaceae</taxon>
        <taxon>Methylorubrum</taxon>
    </lineage>
</organism>
<keyword evidence="2" id="KW-0808">Transferase</keyword>
<evidence type="ECO:0008006" key="8">
    <source>
        <dbReference type="Google" id="ProtNLM"/>
    </source>
</evidence>
<dbReference type="SUPFAM" id="SSF53335">
    <property type="entry name" value="S-adenosyl-L-methionine-dependent methyltransferases"/>
    <property type="match status" value="1"/>
</dbReference>
<accession>A0ABQ4U8H1</accession>
<keyword evidence="7" id="KW-1185">Reference proteome</keyword>
<dbReference type="InterPro" id="IPR029063">
    <property type="entry name" value="SAM-dependent_MTases_sf"/>
</dbReference>
<evidence type="ECO:0000313" key="6">
    <source>
        <dbReference type="EMBL" id="GJE63700.1"/>
    </source>
</evidence>
<evidence type="ECO:0000256" key="1">
    <source>
        <dbReference type="ARBA" id="ARBA00022603"/>
    </source>
</evidence>
<gene>
    <name evidence="6" type="ORF">LNAOJCKE_0898</name>
</gene>
<dbReference type="Proteomes" id="UP001055039">
    <property type="component" value="Unassembled WGS sequence"/>
</dbReference>
<evidence type="ECO:0000313" key="7">
    <source>
        <dbReference type="Proteomes" id="UP001055039"/>
    </source>
</evidence>
<comment type="catalytic activity">
    <reaction evidence="4">
        <text>a 2'-deoxycytidine in DNA + S-adenosyl-L-methionine = a 5-methyl-2'-deoxycytidine in DNA + S-adenosyl-L-homocysteine + H(+)</text>
        <dbReference type="Rhea" id="RHEA:13681"/>
        <dbReference type="Rhea" id="RHEA-COMP:11369"/>
        <dbReference type="Rhea" id="RHEA-COMP:11370"/>
        <dbReference type="ChEBI" id="CHEBI:15378"/>
        <dbReference type="ChEBI" id="CHEBI:57856"/>
        <dbReference type="ChEBI" id="CHEBI:59789"/>
        <dbReference type="ChEBI" id="CHEBI:85452"/>
        <dbReference type="ChEBI" id="CHEBI:85454"/>
        <dbReference type="EC" id="2.1.1.37"/>
    </reaction>
</comment>
<dbReference type="Gene3D" id="3.90.120.10">
    <property type="entry name" value="DNA Methylase, subunit A, domain 2"/>
    <property type="match status" value="1"/>
</dbReference>
<evidence type="ECO:0000256" key="3">
    <source>
        <dbReference type="ARBA" id="ARBA00022747"/>
    </source>
</evidence>
<protein>
    <recommendedName>
        <fullName evidence="8">DNA (cytosine-5-)-methyltransferase</fullName>
    </recommendedName>
</protein>
<comment type="caution">
    <text evidence="6">The sequence shown here is derived from an EMBL/GenBank/DDBJ whole genome shotgun (WGS) entry which is preliminary data.</text>
</comment>
<reference evidence="6" key="1">
    <citation type="journal article" date="2021" name="Front. Microbiol.">
        <title>Comprehensive Comparative Genomics and Phenotyping of Methylobacterium Species.</title>
        <authorList>
            <person name="Alessa O."/>
            <person name="Ogura Y."/>
            <person name="Fujitani Y."/>
            <person name="Takami H."/>
            <person name="Hayashi T."/>
            <person name="Sahin N."/>
            <person name="Tani A."/>
        </authorList>
    </citation>
    <scope>NUCLEOTIDE SEQUENCE</scope>
    <source>
        <strain evidence="6">NBRC 15686</strain>
    </source>
</reference>
<sequence length="204" mass="21431">MSVSHALSGEGFDASEDGTGRGTPLIPVAGTVSAKWAKGTGGPAGDECQNLIAFDTPQITSAANYSRPQPGAPCHPLAAGAHAPCIAFSAKDDLRDASHELSPTLRCGGKEGGANWTAVTQGWAVRRLTPRECERLQDFPDDYTLVPWRGGLLPDGPRYKALGNSMAVNCMRWIGQRIATVDGLPLADTLHPLSPDPVNPHAKA</sequence>
<dbReference type="Pfam" id="PF00145">
    <property type="entry name" value="DNA_methylase"/>
    <property type="match status" value="1"/>
</dbReference>
<feature type="region of interest" description="Disordered" evidence="5">
    <location>
        <begin position="1"/>
        <end position="26"/>
    </location>
</feature>
<name>A0ABQ4U8H1_9HYPH</name>
<keyword evidence="1" id="KW-0489">Methyltransferase</keyword>
<evidence type="ECO:0000256" key="4">
    <source>
        <dbReference type="ARBA" id="ARBA00047422"/>
    </source>
</evidence>
<proteinExistence type="predicted"/>
<dbReference type="EMBL" id="BPRC01000001">
    <property type="protein sequence ID" value="GJE63700.1"/>
    <property type="molecule type" value="Genomic_DNA"/>
</dbReference>
<keyword evidence="3" id="KW-0680">Restriction system</keyword>
<dbReference type="InterPro" id="IPR001525">
    <property type="entry name" value="C5_MeTfrase"/>
</dbReference>
<evidence type="ECO:0000256" key="5">
    <source>
        <dbReference type="SAM" id="MobiDB-lite"/>
    </source>
</evidence>